<organism evidence="2 3">
    <name type="scientific">Heracleum sosnowskyi</name>
    <dbReference type="NCBI Taxonomy" id="360622"/>
    <lineage>
        <taxon>Eukaryota</taxon>
        <taxon>Viridiplantae</taxon>
        <taxon>Streptophyta</taxon>
        <taxon>Embryophyta</taxon>
        <taxon>Tracheophyta</taxon>
        <taxon>Spermatophyta</taxon>
        <taxon>Magnoliopsida</taxon>
        <taxon>eudicotyledons</taxon>
        <taxon>Gunneridae</taxon>
        <taxon>Pentapetalae</taxon>
        <taxon>asterids</taxon>
        <taxon>campanulids</taxon>
        <taxon>Apiales</taxon>
        <taxon>Apiaceae</taxon>
        <taxon>Apioideae</taxon>
        <taxon>apioid superclade</taxon>
        <taxon>Tordylieae</taxon>
        <taxon>Tordyliinae</taxon>
        <taxon>Heracleum</taxon>
    </lineage>
</organism>
<comment type="caution">
    <text evidence="2">The sequence shown here is derived from an EMBL/GenBank/DDBJ whole genome shotgun (WGS) entry which is preliminary data.</text>
</comment>
<dbReference type="Proteomes" id="UP001237642">
    <property type="component" value="Unassembled WGS sequence"/>
</dbReference>
<reference evidence="2" key="1">
    <citation type="submission" date="2023-02" db="EMBL/GenBank/DDBJ databases">
        <title>Genome of toxic invasive species Heracleum sosnowskyi carries increased number of genes despite the absence of recent whole-genome duplications.</title>
        <authorList>
            <person name="Schelkunov M."/>
            <person name="Shtratnikova V."/>
            <person name="Makarenko M."/>
            <person name="Klepikova A."/>
            <person name="Omelchenko D."/>
            <person name="Novikova G."/>
            <person name="Obukhova E."/>
            <person name="Bogdanov V."/>
            <person name="Penin A."/>
            <person name="Logacheva M."/>
        </authorList>
    </citation>
    <scope>NUCLEOTIDE SEQUENCE</scope>
    <source>
        <strain evidence="2">Hsosn_3</strain>
        <tissue evidence="2">Leaf</tissue>
    </source>
</reference>
<feature type="region of interest" description="Disordered" evidence="1">
    <location>
        <begin position="191"/>
        <end position="210"/>
    </location>
</feature>
<proteinExistence type="predicted"/>
<dbReference type="PANTHER" id="PTHR33623">
    <property type="entry name" value="OS04G0572500 PROTEIN"/>
    <property type="match status" value="1"/>
</dbReference>
<accession>A0AAD8HYP8</accession>
<dbReference type="EMBL" id="JAUIZM010000007">
    <property type="protein sequence ID" value="KAK1375771.1"/>
    <property type="molecule type" value="Genomic_DNA"/>
</dbReference>
<keyword evidence="3" id="KW-1185">Reference proteome</keyword>
<gene>
    <name evidence="2" type="ORF">POM88_031964</name>
</gene>
<sequence>MAHQNLLRDLLREDQEPFQFHNYISDKHCSKLCKPIFYETSSLNLTLCTKSCFKPSFFHSPRRSPCKSATLFLNIPAKTAGVLLEAATKIHKHSTPVVNIGFCSFFKRLRDKNKARKCSHKLQVNSEDARLSSAGWSDSNKGKSLDLESSSSTSTYDYTQHVDIHSCENECSSSQPFRFALQWSSSADHTPEFLSPVRSPISQDKQQNHHEEELLEGIQVLKEDKEEKDQFSPVSVLAPPFVDDHEQHRGDDEDEEDSDDSDVEGSYTNVQRARVELLNKLRRFERLAELDPVELEKRMLEDYEDEDEKVIGKDEDCNYVNSSESLHMEVNLDMVVREVLSRSNQYDENKIPLDIRRLLLELIAEERKSGPDCSSEVMVSRVCKRLDAWKEVQSNTIDMMVELDLRKDVDDWKLYKEEVQDKARELELAIFRLLLEEIVSL</sequence>
<evidence type="ECO:0000313" key="3">
    <source>
        <dbReference type="Proteomes" id="UP001237642"/>
    </source>
</evidence>
<feature type="region of interest" description="Disordered" evidence="1">
    <location>
        <begin position="225"/>
        <end position="268"/>
    </location>
</feature>
<protein>
    <submittedName>
        <fullName evidence="2">Histone-lysine N-methyltransferase SETD1B-like</fullName>
    </submittedName>
</protein>
<evidence type="ECO:0000313" key="2">
    <source>
        <dbReference type="EMBL" id="KAK1375771.1"/>
    </source>
</evidence>
<feature type="compositionally biased region" description="Basic and acidic residues" evidence="1">
    <location>
        <begin position="242"/>
        <end position="251"/>
    </location>
</feature>
<dbReference type="PANTHER" id="PTHR33623:SF5">
    <property type="entry name" value="HISTONE-LYSINE N-METHYLTRANSFERASE SETD1B-LIKE PROTEIN"/>
    <property type="match status" value="1"/>
</dbReference>
<feature type="region of interest" description="Disordered" evidence="1">
    <location>
        <begin position="132"/>
        <end position="151"/>
    </location>
</feature>
<evidence type="ECO:0000256" key="1">
    <source>
        <dbReference type="SAM" id="MobiDB-lite"/>
    </source>
</evidence>
<name>A0AAD8HYP8_9APIA</name>
<feature type="compositionally biased region" description="Acidic residues" evidence="1">
    <location>
        <begin position="252"/>
        <end position="263"/>
    </location>
</feature>
<dbReference type="AlphaFoldDB" id="A0AAD8HYP8"/>
<reference evidence="2" key="2">
    <citation type="submission" date="2023-05" db="EMBL/GenBank/DDBJ databases">
        <authorList>
            <person name="Schelkunov M.I."/>
        </authorList>
    </citation>
    <scope>NUCLEOTIDE SEQUENCE</scope>
    <source>
        <strain evidence="2">Hsosn_3</strain>
        <tissue evidence="2">Leaf</tissue>
    </source>
</reference>